<dbReference type="OrthoDB" id="9831794at2"/>
<proteinExistence type="predicted"/>
<keyword evidence="2" id="KW-1185">Reference proteome</keyword>
<evidence type="ECO:0000313" key="1">
    <source>
        <dbReference type="EMBL" id="SHH21655.1"/>
    </source>
</evidence>
<dbReference type="EMBL" id="FQWQ01000002">
    <property type="protein sequence ID" value="SHH21655.1"/>
    <property type="molecule type" value="Genomic_DNA"/>
</dbReference>
<organism evidence="1 2">
    <name type="scientific">Chryseolinea serpens</name>
    <dbReference type="NCBI Taxonomy" id="947013"/>
    <lineage>
        <taxon>Bacteria</taxon>
        <taxon>Pseudomonadati</taxon>
        <taxon>Bacteroidota</taxon>
        <taxon>Cytophagia</taxon>
        <taxon>Cytophagales</taxon>
        <taxon>Fulvivirgaceae</taxon>
        <taxon>Chryseolinea</taxon>
    </lineage>
</organism>
<dbReference type="AlphaFoldDB" id="A0A1M5R5L0"/>
<dbReference type="Proteomes" id="UP000184212">
    <property type="component" value="Unassembled WGS sequence"/>
</dbReference>
<protein>
    <recommendedName>
        <fullName evidence="3">ABM domain-containing protein</fullName>
    </recommendedName>
</protein>
<evidence type="ECO:0008006" key="3">
    <source>
        <dbReference type="Google" id="ProtNLM"/>
    </source>
</evidence>
<sequence length="107" mass="12338">MESKPCLFKISGSINTEKHKEFEQTVRFVFKLLPHSCFSSHLALDVFNTNLYHLFMLWSSDAELNNFKHSNEYHVIKGSFQTLGLMDNYVTATCMDVHGLEMNDADT</sequence>
<reference evidence="1 2" key="1">
    <citation type="submission" date="2016-11" db="EMBL/GenBank/DDBJ databases">
        <authorList>
            <person name="Jaros S."/>
            <person name="Januszkiewicz K."/>
            <person name="Wedrychowicz H."/>
        </authorList>
    </citation>
    <scope>NUCLEOTIDE SEQUENCE [LARGE SCALE GENOMIC DNA]</scope>
    <source>
        <strain evidence="1 2">DSM 24574</strain>
    </source>
</reference>
<evidence type="ECO:0000313" key="2">
    <source>
        <dbReference type="Proteomes" id="UP000184212"/>
    </source>
</evidence>
<dbReference type="RefSeq" id="WP_073135916.1">
    <property type="nucleotide sequence ID" value="NZ_FQWQ01000002.1"/>
</dbReference>
<name>A0A1M5R5L0_9BACT</name>
<accession>A0A1M5R5L0</accession>
<gene>
    <name evidence="1" type="ORF">SAMN04488109_3208</name>
</gene>